<feature type="signal peptide" evidence="1">
    <location>
        <begin position="1"/>
        <end position="21"/>
    </location>
</feature>
<accession>A0ABW5Y9B3</accession>
<feature type="chain" id="PRO_5047463287" evidence="1">
    <location>
        <begin position="22"/>
        <end position="424"/>
    </location>
</feature>
<organism evidence="2 3">
    <name type="scientific">Mucilaginibacter ximonensis</name>
    <dbReference type="NCBI Taxonomy" id="538021"/>
    <lineage>
        <taxon>Bacteria</taxon>
        <taxon>Pseudomonadati</taxon>
        <taxon>Bacteroidota</taxon>
        <taxon>Sphingobacteriia</taxon>
        <taxon>Sphingobacteriales</taxon>
        <taxon>Sphingobacteriaceae</taxon>
        <taxon>Mucilaginibacter</taxon>
    </lineage>
</organism>
<sequence length="424" mass="46474">MRFKFLLAGVLSVVISTASFAQQYRVKHAADAYDSYLKLNRNTATFAEADKSLIEARESLDIAAANSKTADLPQTLALKAAIYATLAVRDTNKKNNVPFFNKADSAYKKGKELDTQGANKAIFDDAAVNLGQFKLNEGVKDFQAHNYGVAYKNFNYYKELFPTDTTALFYTGLAAQQNNDIPNAMANYEKLLPMQYSKNAYVYISMSNFYLNKGDTVNSLKMATEGVAKFPSDVDLRKREIEISLATGKSGEILSKVQAAIAADPKNKQLYYYAGLTYSSSGSAVHDELDKAKKAKKDAATLAALAAKKDDFYAKAADMYKKAIEIDPNYFEATLNLGSVLLSPAIDMHNAAGELPASKQKEYVAMQAKAKAQFEVAKPYVLKAVELNPKSSAALTNLRNYYVGVEDMAKVTETTQKIKALGGQ</sequence>
<dbReference type="SUPFAM" id="SSF48439">
    <property type="entry name" value="Protein prenylyltransferase"/>
    <property type="match status" value="1"/>
</dbReference>
<evidence type="ECO:0000256" key="1">
    <source>
        <dbReference type="SAM" id="SignalP"/>
    </source>
</evidence>
<dbReference type="RefSeq" id="WP_377182401.1">
    <property type="nucleotide sequence ID" value="NZ_JBHUPD010000001.1"/>
</dbReference>
<reference evidence="3" key="1">
    <citation type="journal article" date="2019" name="Int. J. Syst. Evol. Microbiol.">
        <title>The Global Catalogue of Microorganisms (GCM) 10K type strain sequencing project: providing services to taxonomists for standard genome sequencing and annotation.</title>
        <authorList>
            <consortium name="The Broad Institute Genomics Platform"/>
            <consortium name="The Broad Institute Genome Sequencing Center for Infectious Disease"/>
            <person name="Wu L."/>
            <person name="Ma J."/>
        </authorList>
    </citation>
    <scope>NUCLEOTIDE SEQUENCE [LARGE SCALE GENOMIC DNA]</scope>
    <source>
        <strain evidence="3">KCTC 22437</strain>
    </source>
</reference>
<comment type="caution">
    <text evidence="2">The sequence shown here is derived from an EMBL/GenBank/DDBJ whole genome shotgun (WGS) entry which is preliminary data.</text>
</comment>
<evidence type="ECO:0000313" key="2">
    <source>
        <dbReference type="EMBL" id="MFD2871579.1"/>
    </source>
</evidence>
<dbReference type="InterPro" id="IPR011990">
    <property type="entry name" value="TPR-like_helical_dom_sf"/>
</dbReference>
<dbReference type="Gene3D" id="1.25.40.10">
    <property type="entry name" value="Tetratricopeptide repeat domain"/>
    <property type="match status" value="2"/>
</dbReference>
<dbReference type="EMBL" id="JBHUPD010000001">
    <property type="protein sequence ID" value="MFD2871579.1"/>
    <property type="molecule type" value="Genomic_DNA"/>
</dbReference>
<name>A0ABW5Y9B3_9SPHI</name>
<proteinExistence type="predicted"/>
<keyword evidence="1" id="KW-0732">Signal</keyword>
<dbReference type="Proteomes" id="UP001597557">
    <property type="component" value="Unassembled WGS sequence"/>
</dbReference>
<evidence type="ECO:0000313" key="3">
    <source>
        <dbReference type="Proteomes" id="UP001597557"/>
    </source>
</evidence>
<keyword evidence="3" id="KW-1185">Reference proteome</keyword>
<protein>
    <submittedName>
        <fullName evidence="2">Tetratricopeptide repeat protein</fullName>
    </submittedName>
</protein>
<gene>
    <name evidence="2" type="ORF">ACFS5N_03795</name>
</gene>